<evidence type="ECO:0000313" key="3">
    <source>
        <dbReference type="Proteomes" id="UP000717515"/>
    </source>
</evidence>
<evidence type="ECO:0000256" key="1">
    <source>
        <dbReference type="SAM" id="MobiDB-lite"/>
    </source>
</evidence>
<sequence length="159" mass="17430">MAARNREYGMEGPSTSVPSVGSSTGHALQQAAQGGVQGQQDAVADEMTATREEALAILEDMAPKQDDTVMDVQQLTQTALTAGVAQPSAVATSRPQDSEQKTRIAAKSLELRGKLHLVLKEYDMAIKWYNIYHSETVYDPEMLVDAQRLLLERRNSHNC</sequence>
<protein>
    <submittedName>
        <fullName evidence="2">Uncharacterized protein</fullName>
    </submittedName>
</protein>
<accession>A0A9P7ZZK4</accession>
<feature type="region of interest" description="Disordered" evidence="1">
    <location>
        <begin position="1"/>
        <end position="44"/>
    </location>
</feature>
<dbReference type="Proteomes" id="UP000717515">
    <property type="component" value="Unassembled WGS sequence"/>
</dbReference>
<organism evidence="2 3">
    <name type="scientific">Mortierella alpina</name>
    <name type="common">Oleaginous fungus</name>
    <name type="synonym">Mortierella renispora</name>
    <dbReference type="NCBI Taxonomy" id="64518"/>
    <lineage>
        <taxon>Eukaryota</taxon>
        <taxon>Fungi</taxon>
        <taxon>Fungi incertae sedis</taxon>
        <taxon>Mucoromycota</taxon>
        <taxon>Mortierellomycotina</taxon>
        <taxon>Mortierellomycetes</taxon>
        <taxon>Mortierellales</taxon>
        <taxon>Mortierellaceae</taxon>
        <taxon>Mortierella</taxon>
    </lineage>
</organism>
<dbReference type="EMBL" id="JAIFTL010000330">
    <property type="protein sequence ID" value="KAG9320085.1"/>
    <property type="molecule type" value="Genomic_DNA"/>
</dbReference>
<evidence type="ECO:0000313" key="2">
    <source>
        <dbReference type="EMBL" id="KAG9320085.1"/>
    </source>
</evidence>
<gene>
    <name evidence="2" type="ORF">KVV02_004477</name>
</gene>
<proteinExistence type="predicted"/>
<name>A0A9P7ZZK4_MORAP</name>
<comment type="caution">
    <text evidence="2">The sequence shown here is derived from an EMBL/GenBank/DDBJ whole genome shotgun (WGS) entry which is preliminary data.</text>
</comment>
<dbReference type="AlphaFoldDB" id="A0A9P7ZZK4"/>
<feature type="compositionally biased region" description="Low complexity" evidence="1">
    <location>
        <begin position="12"/>
        <end position="42"/>
    </location>
</feature>
<reference evidence="2" key="1">
    <citation type="submission" date="2021-07" db="EMBL/GenBank/DDBJ databases">
        <title>Draft genome of Mortierella alpina, strain LL118, isolated from an aspen leaf litter sample.</title>
        <authorList>
            <person name="Yang S."/>
            <person name="Vinatzer B.A."/>
        </authorList>
    </citation>
    <scope>NUCLEOTIDE SEQUENCE</scope>
    <source>
        <strain evidence="2">LL118</strain>
    </source>
</reference>